<dbReference type="GO" id="GO:0034417">
    <property type="term" value="F:bisphosphoglycerate 3-phosphatase activity"/>
    <property type="evidence" value="ECO:0007669"/>
    <property type="project" value="UniProtKB-EC"/>
</dbReference>
<dbReference type="GO" id="GO:0052745">
    <property type="term" value="F:inositol phosphate phosphatase activity"/>
    <property type="evidence" value="ECO:0007669"/>
    <property type="project" value="TreeGrafter"/>
</dbReference>
<evidence type="ECO:0000313" key="15">
    <source>
        <dbReference type="Proteomes" id="UP000193648"/>
    </source>
</evidence>
<dbReference type="STRING" id="64571.A0A1Y2GP37"/>
<gene>
    <name evidence="14" type="ORF">BCR41DRAFT_48900</name>
</gene>
<evidence type="ECO:0000313" key="14">
    <source>
        <dbReference type="EMBL" id="ORZ17471.1"/>
    </source>
</evidence>
<evidence type="ECO:0000256" key="5">
    <source>
        <dbReference type="ARBA" id="ARBA00018097"/>
    </source>
</evidence>
<dbReference type="OrthoDB" id="6509975at2759"/>
<evidence type="ECO:0000256" key="3">
    <source>
        <dbReference type="ARBA" id="ARBA00012976"/>
    </source>
</evidence>
<dbReference type="PANTHER" id="PTHR20963">
    <property type="entry name" value="MULTIPLE INOSITOL POLYPHOSPHATE PHOSPHATASE-RELATED"/>
    <property type="match status" value="1"/>
</dbReference>
<evidence type="ECO:0000256" key="9">
    <source>
        <dbReference type="ARBA" id="ARBA00031642"/>
    </source>
</evidence>
<evidence type="ECO:0000256" key="12">
    <source>
        <dbReference type="ARBA" id="ARBA00043691"/>
    </source>
</evidence>
<dbReference type="GO" id="GO:0016020">
    <property type="term" value="C:membrane"/>
    <property type="evidence" value="ECO:0007669"/>
    <property type="project" value="UniProtKB-SubCell"/>
</dbReference>
<dbReference type="FunCoup" id="A0A1Y2GP37">
    <property type="interactions" value="222"/>
</dbReference>
<keyword evidence="8" id="KW-0472">Membrane</keyword>
<sequence length="613" mass="69414">MVAQSFLRPLCTCFTLLTLSSFFVFELLSVSSLASRSHEWRSSKRIGELHHLEDPSNMSTFSASKSTNRWTIPLTGPKSTEFETVMQKSVDGHPHINYGDDSSLSLNWLRRHLGTKSPYPHEDRPIGPLNDTPEGYELTQLHLICRHGTRYPSSSNAISFQKMTERLRLLDVPGFEWLRNWPSETLYPVAKGNLLSPKGDSDLYRIGRRFAVRYKEFLDRYPYDAKTFQFQSSAKSRCSQSAYAFSVGLLEGRLVNDPGVEDYPPTQPIDMFTTPIGLDRELAVKYACPRWLKSVRYGPSVLREVQTFQAKFLPKLAEQMSTLLTSRNGSKQSNVTTKDVMTIYDMCAFEVASYNNDQTWCQLLRKAVNVESSASKAYGPKLSFLNMEIVKDLEDYYTFGPGIPFNRHLGCILGTTLFNSIEAALGQEAGHPYSGKQGGDNDDERLGLFRGVFKFGHSETIFFFSSFLGLYDQKKIPLRGDMTPEEYAKREFRSSKLSQFASNMAFEVFRPNDGEVRRKRRLVYDKDSVQAHFMTEAETPRGLIRLLVNEEPMIIPGCGSGYFCEWSTFKKILQQAGSGCDFEGCCTSLNSSDILSKDTLDVPFCPSVEPVTE</sequence>
<dbReference type="EC" id="3.1.3.80" evidence="3"/>
<dbReference type="InterPro" id="IPR033379">
    <property type="entry name" value="Acid_Pase_AS"/>
</dbReference>
<evidence type="ECO:0000256" key="4">
    <source>
        <dbReference type="ARBA" id="ARBA00013040"/>
    </source>
</evidence>
<comment type="catalytic activity">
    <reaction evidence="12">
        <text>1D-myo-inositol hexakisphosphate + H2O = 1D-myo-inositol 1,2,4,5,6-pentakisphosphate + phosphate</text>
        <dbReference type="Rhea" id="RHEA:16989"/>
        <dbReference type="ChEBI" id="CHEBI:15377"/>
        <dbReference type="ChEBI" id="CHEBI:43474"/>
        <dbReference type="ChEBI" id="CHEBI:57798"/>
        <dbReference type="ChEBI" id="CHEBI:58130"/>
        <dbReference type="EC" id="3.1.3.62"/>
    </reaction>
    <physiologicalReaction direction="left-to-right" evidence="12">
        <dbReference type="Rhea" id="RHEA:16990"/>
    </physiologicalReaction>
</comment>
<evidence type="ECO:0000256" key="6">
    <source>
        <dbReference type="ARBA" id="ARBA00022729"/>
    </source>
</evidence>
<dbReference type="GO" id="GO:0003993">
    <property type="term" value="F:acid phosphatase activity"/>
    <property type="evidence" value="ECO:0007669"/>
    <property type="project" value="TreeGrafter"/>
</dbReference>
<dbReference type="EC" id="3.1.3.62" evidence="4"/>
<comment type="catalytic activity">
    <reaction evidence="10">
        <text>1D-myo-inositol 1,2,5,6-tetrakisphosphate + H2O = 1D-myo-inositol 1,2,6-trisphosphate + phosphate</text>
        <dbReference type="Rhea" id="RHEA:77119"/>
        <dbReference type="ChEBI" id="CHEBI:15377"/>
        <dbReference type="ChEBI" id="CHEBI:43474"/>
        <dbReference type="ChEBI" id="CHEBI:195535"/>
        <dbReference type="ChEBI" id="CHEBI:195537"/>
        <dbReference type="EC" id="3.1.3.62"/>
    </reaction>
    <physiologicalReaction direction="left-to-right" evidence="10">
        <dbReference type="Rhea" id="RHEA:77120"/>
    </physiologicalReaction>
</comment>
<dbReference type="SUPFAM" id="SSF53254">
    <property type="entry name" value="Phosphoglycerate mutase-like"/>
    <property type="match status" value="1"/>
</dbReference>
<evidence type="ECO:0000256" key="7">
    <source>
        <dbReference type="ARBA" id="ARBA00022801"/>
    </source>
</evidence>
<protein>
    <recommendedName>
        <fullName evidence="5">Multiple inositol polyphosphate phosphatase 1</fullName>
        <ecNumber evidence="4">3.1.3.62</ecNumber>
        <ecNumber evidence="3">3.1.3.80</ecNumber>
    </recommendedName>
    <alternativeName>
        <fullName evidence="9">2,3-bisphosphoglycerate 3-phosphatase</fullName>
    </alternativeName>
</protein>
<evidence type="ECO:0000256" key="11">
    <source>
        <dbReference type="ARBA" id="ARBA00043671"/>
    </source>
</evidence>
<dbReference type="Gene3D" id="3.40.50.1240">
    <property type="entry name" value="Phosphoglycerate mutase-like"/>
    <property type="match status" value="1"/>
</dbReference>
<dbReference type="InParanoid" id="A0A1Y2GP37"/>
<keyword evidence="6" id="KW-0732">Signal</keyword>
<accession>A0A1Y2GP37</accession>
<comment type="similarity">
    <text evidence="2">Belongs to the histidine acid phosphatase family. MINPP1 subfamily.</text>
</comment>
<comment type="caution">
    <text evidence="14">The sequence shown here is derived from an EMBL/GenBank/DDBJ whole genome shotgun (WGS) entry which is preliminary data.</text>
</comment>
<evidence type="ECO:0000256" key="2">
    <source>
        <dbReference type="ARBA" id="ARBA00008422"/>
    </source>
</evidence>
<dbReference type="Pfam" id="PF00328">
    <property type="entry name" value="His_Phos_2"/>
    <property type="match status" value="1"/>
</dbReference>
<dbReference type="AlphaFoldDB" id="A0A1Y2GP37"/>
<evidence type="ECO:0000256" key="1">
    <source>
        <dbReference type="ARBA" id="ARBA00004370"/>
    </source>
</evidence>
<dbReference type="InterPro" id="IPR000560">
    <property type="entry name" value="His_Pase_clade-2"/>
</dbReference>
<reference evidence="14 15" key="1">
    <citation type="submission" date="2016-07" db="EMBL/GenBank/DDBJ databases">
        <title>Pervasive Adenine N6-methylation of Active Genes in Fungi.</title>
        <authorList>
            <consortium name="DOE Joint Genome Institute"/>
            <person name="Mondo S.J."/>
            <person name="Dannebaum R.O."/>
            <person name="Kuo R.C."/>
            <person name="Labutti K."/>
            <person name="Haridas S."/>
            <person name="Kuo A."/>
            <person name="Salamov A."/>
            <person name="Ahrendt S.R."/>
            <person name="Lipzen A."/>
            <person name="Sullivan W."/>
            <person name="Andreopoulos W.B."/>
            <person name="Clum A."/>
            <person name="Lindquist E."/>
            <person name="Daum C."/>
            <person name="Ramamoorthy G.K."/>
            <person name="Gryganskyi A."/>
            <person name="Culley D."/>
            <person name="Magnuson J.K."/>
            <person name="James T.Y."/>
            <person name="O'Malley M.A."/>
            <person name="Stajich J.E."/>
            <person name="Spatafora J.W."/>
            <person name="Visel A."/>
            <person name="Grigoriev I.V."/>
        </authorList>
    </citation>
    <scope>NUCLEOTIDE SEQUENCE [LARGE SCALE GENOMIC DNA]</scope>
    <source>
        <strain evidence="14 15">NRRL 3116</strain>
    </source>
</reference>
<comment type="subcellular location">
    <subcellularLocation>
        <location evidence="1">Membrane</location>
    </subcellularLocation>
</comment>
<evidence type="ECO:0000256" key="13">
    <source>
        <dbReference type="ARBA" id="ARBA00043832"/>
    </source>
</evidence>
<dbReference type="GeneID" id="33572710"/>
<comment type="catalytic activity">
    <reaction evidence="11">
        <text>1D-myo-inositol 1,2,4,5,6-pentakisphosphate + H2O = 1D-myo-inositol 1,2,5,6-tetrakisphosphate + phosphate</text>
        <dbReference type="Rhea" id="RHEA:77115"/>
        <dbReference type="ChEBI" id="CHEBI:15377"/>
        <dbReference type="ChEBI" id="CHEBI:43474"/>
        <dbReference type="ChEBI" id="CHEBI:57798"/>
        <dbReference type="ChEBI" id="CHEBI:195535"/>
        <dbReference type="EC" id="3.1.3.62"/>
    </reaction>
    <physiologicalReaction direction="left-to-right" evidence="11">
        <dbReference type="Rhea" id="RHEA:77116"/>
    </physiologicalReaction>
</comment>
<comment type="catalytic activity">
    <reaction evidence="13">
        <text>(2R)-2,3-bisphosphoglycerate + H2O = (2R)-2-phosphoglycerate + phosphate</text>
        <dbReference type="Rhea" id="RHEA:27381"/>
        <dbReference type="ChEBI" id="CHEBI:15377"/>
        <dbReference type="ChEBI" id="CHEBI:43474"/>
        <dbReference type="ChEBI" id="CHEBI:58248"/>
        <dbReference type="ChEBI" id="CHEBI:58289"/>
        <dbReference type="EC" id="3.1.3.80"/>
    </reaction>
    <physiologicalReaction direction="left-to-right" evidence="13">
        <dbReference type="Rhea" id="RHEA:27382"/>
    </physiologicalReaction>
</comment>
<dbReference type="EMBL" id="MCFF01000016">
    <property type="protein sequence ID" value="ORZ17471.1"/>
    <property type="molecule type" value="Genomic_DNA"/>
</dbReference>
<keyword evidence="7" id="KW-0378">Hydrolase</keyword>
<dbReference type="Proteomes" id="UP000193648">
    <property type="component" value="Unassembled WGS sequence"/>
</dbReference>
<organism evidence="14 15">
    <name type="scientific">Lobosporangium transversale</name>
    <dbReference type="NCBI Taxonomy" id="64571"/>
    <lineage>
        <taxon>Eukaryota</taxon>
        <taxon>Fungi</taxon>
        <taxon>Fungi incertae sedis</taxon>
        <taxon>Mucoromycota</taxon>
        <taxon>Mortierellomycotina</taxon>
        <taxon>Mortierellomycetes</taxon>
        <taxon>Mortierellales</taxon>
        <taxon>Mortierellaceae</taxon>
        <taxon>Lobosporangium</taxon>
    </lineage>
</organism>
<evidence type="ECO:0000256" key="8">
    <source>
        <dbReference type="ARBA" id="ARBA00023136"/>
    </source>
</evidence>
<dbReference type="PROSITE" id="PS00616">
    <property type="entry name" value="HIS_ACID_PHOSPHAT_1"/>
    <property type="match status" value="1"/>
</dbReference>
<name>A0A1Y2GP37_9FUNG</name>
<dbReference type="CDD" id="cd07061">
    <property type="entry name" value="HP_HAP_like"/>
    <property type="match status" value="1"/>
</dbReference>
<proteinExistence type="inferred from homology"/>
<dbReference type="PANTHER" id="PTHR20963:SF8">
    <property type="entry name" value="MULTIPLE INOSITOL POLYPHOSPHATE PHOSPHATASE 1"/>
    <property type="match status" value="1"/>
</dbReference>
<dbReference type="RefSeq" id="XP_021881858.1">
    <property type="nucleotide sequence ID" value="XM_022030869.1"/>
</dbReference>
<evidence type="ECO:0000256" key="10">
    <source>
        <dbReference type="ARBA" id="ARBA00043668"/>
    </source>
</evidence>
<dbReference type="InterPro" id="IPR029033">
    <property type="entry name" value="His_PPase_superfam"/>
</dbReference>
<keyword evidence="15" id="KW-1185">Reference proteome</keyword>